<protein>
    <submittedName>
        <fullName evidence="2">Uncharacterized protein</fullName>
    </submittedName>
</protein>
<reference evidence="2" key="1">
    <citation type="submission" date="2021-02" db="EMBL/GenBank/DDBJ databases">
        <authorList>
            <person name="Nowell W R."/>
        </authorList>
    </citation>
    <scope>NUCLEOTIDE SEQUENCE</scope>
    <source>
        <strain evidence="2">Ploen Becks lab</strain>
    </source>
</reference>
<keyword evidence="3" id="KW-1185">Reference proteome</keyword>
<proteinExistence type="predicted"/>
<dbReference type="AlphaFoldDB" id="A0A813Z5Y6"/>
<dbReference type="EMBL" id="CAJNOC010001820">
    <property type="protein sequence ID" value="CAF0893471.1"/>
    <property type="molecule type" value="Genomic_DNA"/>
</dbReference>
<evidence type="ECO:0000313" key="3">
    <source>
        <dbReference type="Proteomes" id="UP000663879"/>
    </source>
</evidence>
<name>A0A813Z5Y6_9BILA</name>
<accession>A0A813Z5Y6</accession>
<evidence type="ECO:0000313" key="2">
    <source>
        <dbReference type="EMBL" id="CAF0893471.1"/>
    </source>
</evidence>
<dbReference type="OrthoDB" id="10163158at2759"/>
<feature type="region of interest" description="Disordered" evidence="1">
    <location>
        <begin position="218"/>
        <end position="238"/>
    </location>
</feature>
<comment type="caution">
    <text evidence="2">The sequence shown here is derived from an EMBL/GenBank/DDBJ whole genome shotgun (WGS) entry which is preliminary data.</text>
</comment>
<dbReference type="Proteomes" id="UP000663879">
    <property type="component" value="Unassembled WGS sequence"/>
</dbReference>
<organism evidence="2 3">
    <name type="scientific">Brachionus calyciflorus</name>
    <dbReference type="NCBI Taxonomy" id="104777"/>
    <lineage>
        <taxon>Eukaryota</taxon>
        <taxon>Metazoa</taxon>
        <taxon>Spiralia</taxon>
        <taxon>Gnathifera</taxon>
        <taxon>Rotifera</taxon>
        <taxon>Eurotatoria</taxon>
        <taxon>Monogononta</taxon>
        <taxon>Pseudotrocha</taxon>
        <taxon>Ploima</taxon>
        <taxon>Brachionidae</taxon>
        <taxon>Brachionus</taxon>
    </lineage>
</organism>
<sequence>MSLIEKISIPIKMGSKQFKINHEFGFNNFLLNTSQLIEIVLRKIQSKYENIGDLIKSYSVYESISGVERLVGKNENIINLVVNQQNLNSNVYFIIRKKTKIVVSKTQKKSNLDAKKCYRKLQSQKVNELRVFEDEEKIDNHEPELIKNVYLKQIFQNEIILNNQMQKLQLFDKILTNQKVDNNTSNSKNIFQSIYNKFKQQNRSNLNHSSTYLIDSDGNCSSNSSSPSTSSSKLNSLF</sequence>
<gene>
    <name evidence="2" type="ORF">OXX778_LOCUS11031</name>
</gene>
<evidence type="ECO:0000256" key="1">
    <source>
        <dbReference type="SAM" id="MobiDB-lite"/>
    </source>
</evidence>